<evidence type="ECO:0000256" key="1">
    <source>
        <dbReference type="ARBA" id="ARBA00005384"/>
    </source>
</evidence>
<evidence type="ECO:0000313" key="8">
    <source>
        <dbReference type="EMBL" id="SMF48602.1"/>
    </source>
</evidence>
<feature type="domain" description="HTH gntR-type" evidence="7">
    <location>
        <begin position="12"/>
        <end position="80"/>
    </location>
</feature>
<dbReference type="InterPro" id="IPR015421">
    <property type="entry name" value="PyrdxlP-dep_Trfase_major"/>
</dbReference>
<organism evidence="8 9">
    <name type="scientific">Tistlia consotensis USBA 355</name>
    <dbReference type="NCBI Taxonomy" id="560819"/>
    <lineage>
        <taxon>Bacteria</taxon>
        <taxon>Pseudomonadati</taxon>
        <taxon>Pseudomonadota</taxon>
        <taxon>Alphaproteobacteria</taxon>
        <taxon>Rhodospirillales</taxon>
        <taxon>Rhodovibrionaceae</taxon>
        <taxon>Tistlia</taxon>
    </lineage>
</organism>
<evidence type="ECO:0000256" key="3">
    <source>
        <dbReference type="ARBA" id="ARBA00023015"/>
    </source>
</evidence>
<dbReference type="PANTHER" id="PTHR46577:SF1">
    <property type="entry name" value="HTH-TYPE TRANSCRIPTIONAL REGULATORY PROTEIN GABR"/>
    <property type="match status" value="1"/>
</dbReference>
<dbReference type="SUPFAM" id="SSF46785">
    <property type="entry name" value="Winged helix' DNA-binding domain"/>
    <property type="match status" value="1"/>
</dbReference>
<keyword evidence="3" id="KW-0805">Transcription regulation</keyword>
<dbReference type="InterPro" id="IPR015424">
    <property type="entry name" value="PyrdxlP-dep_Trfase"/>
</dbReference>
<dbReference type="Gene3D" id="3.40.640.10">
    <property type="entry name" value="Type I PLP-dependent aspartate aminotransferase-like (Major domain)"/>
    <property type="match status" value="1"/>
</dbReference>
<gene>
    <name evidence="8" type="ORF">SAMN05428998_117101</name>
</gene>
<keyword evidence="8" id="KW-0808">Transferase</keyword>
<sequence>MLLLRLDSAAGRPLQEQVAAQLSEQIASGRLRPGERLPPTRVLARELGLSRNTVALAYDRLMAEGYIEGRRGAGTFVCDSLPEQSLRAEDPQGSPAEAARVPPPRFHGRQHVLVHRQEAPIDFWVQRADPRLFPLKTWRRLVAECLARPGAGANLTEYSEPAGLLTLRQAIADEVAASRGIAVEPEQVFVVAGAQLALNLVTRLYLRGGETVVVEDPCNQGAGYLFEALDCRLLPVPLDAEGLRTDLLPEAAGALLYTTPSHQYPLGTTLSLDRRRVLLDWAERNGALIIEDDYDSHFVYEGPPEPSLKALRGDLVVHLGTFSKSLGAGIRMGYAIVPPALVDKTTAAKALLDNGPPWLEQAALARFLAEGGYRRHVRRLRQTCLDRRDALLAALERHFGRVALTGTRCGTHVVWHLPEDFPEATAVARAARARQVGVYTLESGGGHEYGTAGIGRRALMIGFAAVDERQIDRGIALLAAAIDGLHRPGG</sequence>
<name>A0A1Y6CDE6_9PROT</name>
<dbReference type="AlphaFoldDB" id="A0A1Y6CDE6"/>
<evidence type="ECO:0000256" key="2">
    <source>
        <dbReference type="ARBA" id="ARBA00022898"/>
    </source>
</evidence>
<dbReference type="Pfam" id="PF00392">
    <property type="entry name" value="GntR"/>
    <property type="match status" value="1"/>
</dbReference>
<dbReference type="PRINTS" id="PR00035">
    <property type="entry name" value="HTHGNTR"/>
</dbReference>
<comment type="similarity">
    <text evidence="1">In the C-terminal section; belongs to the class-I pyridoxal-phosphate-dependent aminotransferase family.</text>
</comment>
<dbReference type="SUPFAM" id="SSF53383">
    <property type="entry name" value="PLP-dependent transferases"/>
    <property type="match status" value="1"/>
</dbReference>
<accession>A0A1Y6CDE6</accession>
<keyword evidence="4" id="KW-0238">DNA-binding</keyword>
<dbReference type="GO" id="GO:0030170">
    <property type="term" value="F:pyridoxal phosphate binding"/>
    <property type="evidence" value="ECO:0007669"/>
    <property type="project" value="InterPro"/>
</dbReference>
<evidence type="ECO:0000256" key="5">
    <source>
        <dbReference type="ARBA" id="ARBA00023163"/>
    </source>
</evidence>
<feature type="region of interest" description="Disordered" evidence="6">
    <location>
        <begin position="85"/>
        <end position="104"/>
    </location>
</feature>
<dbReference type="CDD" id="cd07377">
    <property type="entry name" value="WHTH_GntR"/>
    <property type="match status" value="1"/>
</dbReference>
<dbReference type="RefSeq" id="WP_085124328.1">
    <property type="nucleotide sequence ID" value="NZ_FWZX01000017.1"/>
</dbReference>
<dbReference type="InterPro" id="IPR000524">
    <property type="entry name" value="Tscrpt_reg_HTH_GntR"/>
</dbReference>
<proteinExistence type="inferred from homology"/>
<protein>
    <submittedName>
        <fullName evidence="8">GntR family transcriptional regulator / MocR family aminotransferase</fullName>
    </submittedName>
</protein>
<dbReference type="EMBL" id="FWZX01000017">
    <property type="protein sequence ID" value="SMF48602.1"/>
    <property type="molecule type" value="Genomic_DNA"/>
</dbReference>
<dbReference type="Proteomes" id="UP000192917">
    <property type="component" value="Unassembled WGS sequence"/>
</dbReference>
<dbReference type="InterPro" id="IPR036390">
    <property type="entry name" value="WH_DNA-bd_sf"/>
</dbReference>
<dbReference type="CDD" id="cd00609">
    <property type="entry name" value="AAT_like"/>
    <property type="match status" value="1"/>
</dbReference>
<dbReference type="GO" id="GO:0003677">
    <property type="term" value="F:DNA binding"/>
    <property type="evidence" value="ECO:0007669"/>
    <property type="project" value="UniProtKB-KW"/>
</dbReference>
<evidence type="ECO:0000256" key="4">
    <source>
        <dbReference type="ARBA" id="ARBA00023125"/>
    </source>
</evidence>
<dbReference type="GO" id="GO:0008483">
    <property type="term" value="F:transaminase activity"/>
    <property type="evidence" value="ECO:0007669"/>
    <property type="project" value="UniProtKB-KW"/>
</dbReference>
<keyword evidence="8" id="KW-0032">Aminotransferase</keyword>
<dbReference type="InterPro" id="IPR051446">
    <property type="entry name" value="HTH_trans_reg/aminotransferase"/>
</dbReference>
<dbReference type="GO" id="GO:0003700">
    <property type="term" value="F:DNA-binding transcription factor activity"/>
    <property type="evidence" value="ECO:0007669"/>
    <property type="project" value="InterPro"/>
</dbReference>
<dbReference type="Pfam" id="PF00155">
    <property type="entry name" value="Aminotran_1_2"/>
    <property type="match status" value="1"/>
</dbReference>
<dbReference type="InterPro" id="IPR004839">
    <property type="entry name" value="Aminotransferase_I/II_large"/>
</dbReference>
<evidence type="ECO:0000313" key="9">
    <source>
        <dbReference type="Proteomes" id="UP000192917"/>
    </source>
</evidence>
<dbReference type="InterPro" id="IPR036388">
    <property type="entry name" value="WH-like_DNA-bd_sf"/>
</dbReference>
<evidence type="ECO:0000259" key="7">
    <source>
        <dbReference type="PROSITE" id="PS50949"/>
    </source>
</evidence>
<keyword evidence="5" id="KW-0804">Transcription</keyword>
<evidence type="ECO:0000256" key="6">
    <source>
        <dbReference type="SAM" id="MobiDB-lite"/>
    </source>
</evidence>
<dbReference type="PROSITE" id="PS50949">
    <property type="entry name" value="HTH_GNTR"/>
    <property type="match status" value="1"/>
</dbReference>
<dbReference type="SMART" id="SM00345">
    <property type="entry name" value="HTH_GNTR"/>
    <property type="match status" value="1"/>
</dbReference>
<dbReference type="PANTHER" id="PTHR46577">
    <property type="entry name" value="HTH-TYPE TRANSCRIPTIONAL REGULATORY PROTEIN GABR"/>
    <property type="match status" value="1"/>
</dbReference>
<keyword evidence="2" id="KW-0663">Pyridoxal phosphate</keyword>
<dbReference type="Gene3D" id="1.10.10.10">
    <property type="entry name" value="Winged helix-like DNA-binding domain superfamily/Winged helix DNA-binding domain"/>
    <property type="match status" value="1"/>
</dbReference>
<reference evidence="8 9" key="1">
    <citation type="submission" date="2017-04" db="EMBL/GenBank/DDBJ databases">
        <authorList>
            <person name="Afonso C.L."/>
            <person name="Miller P.J."/>
            <person name="Scott M.A."/>
            <person name="Spackman E."/>
            <person name="Goraichik I."/>
            <person name="Dimitrov K.M."/>
            <person name="Suarez D.L."/>
            <person name="Swayne D.E."/>
        </authorList>
    </citation>
    <scope>NUCLEOTIDE SEQUENCE [LARGE SCALE GENOMIC DNA]</scope>
    <source>
        <strain evidence="8 9">USBA 355</strain>
    </source>
</reference>
<keyword evidence="9" id="KW-1185">Reference proteome</keyword>
<dbReference type="STRING" id="560819.SAMN05428998_117101"/>